<dbReference type="InterPro" id="IPR021295">
    <property type="entry name" value="DUF2867"/>
</dbReference>
<dbReference type="Proteomes" id="UP000621455">
    <property type="component" value="Unassembled WGS sequence"/>
</dbReference>
<proteinExistence type="predicted"/>
<dbReference type="RefSeq" id="WP_167084256.1">
    <property type="nucleotide sequence ID" value="NZ_WHJG01000001.1"/>
</dbReference>
<dbReference type="EMBL" id="WHJG01000001">
    <property type="protein sequence ID" value="NHZ77919.1"/>
    <property type="molecule type" value="Genomic_DNA"/>
</dbReference>
<gene>
    <name evidence="1" type="ORF">F2P44_01190</name>
</gene>
<accession>A0ABX0MY57</accession>
<sequence>MRPTPVETVIPASSAIAASLPGAYFHDAWAIAPDDPGATALELFLQVSSSTPGWVNTLMSLRNRVVAKLGLKNLGTLSALDPAKPASAYQPGDRVGIFTLFANTPDEVLLGDKDKHLDVVLSVHKAVDAASGKMLATVSTVVHVHNWLGRLYMLPVTPLHRIIAPAVLQNAARAVPTA</sequence>
<protein>
    <submittedName>
        <fullName evidence="1">DUF2867 domain-containing protein</fullName>
    </submittedName>
</protein>
<name>A0ABX0MY57_9BURK</name>
<reference evidence="1 2" key="1">
    <citation type="submission" date="2019-10" db="EMBL/GenBank/DDBJ databases">
        <title>Taxonomy of Antarctic Massilia spp.: description of Massilia rubra sp. nov., Massilia aquatica sp. nov., Massilia mucilaginosa sp. nov., Massilia frigida sp. nov. isolated from streams, lakes and regoliths.</title>
        <authorList>
            <person name="Holochova P."/>
            <person name="Sedlacek I."/>
            <person name="Kralova S."/>
            <person name="Maslanova I."/>
            <person name="Busse H.-J."/>
            <person name="Stankova E."/>
            <person name="Vrbovska V."/>
            <person name="Kovarovic V."/>
            <person name="Bartak M."/>
            <person name="Svec P."/>
            <person name="Pantucek R."/>
        </authorList>
    </citation>
    <scope>NUCLEOTIDE SEQUENCE [LARGE SCALE GENOMIC DNA]</scope>
    <source>
        <strain evidence="1 2">CCM 8695</strain>
    </source>
</reference>
<evidence type="ECO:0000313" key="1">
    <source>
        <dbReference type="EMBL" id="NHZ77919.1"/>
    </source>
</evidence>
<comment type="caution">
    <text evidence="1">The sequence shown here is derived from an EMBL/GenBank/DDBJ whole genome shotgun (WGS) entry which is preliminary data.</text>
</comment>
<dbReference type="Pfam" id="PF11066">
    <property type="entry name" value="DUF2867"/>
    <property type="match status" value="1"/>
</dbReference>
<organism evidence="1 2">
    <name type="scientific">Massilia frigida</name>
    <dbReference type="NCBI Taxonomy" id="2609281"/>
    <lineage>
        <taxon>Bacteria</taxon>
        <taxon>Pseudomonadati</taxon>
        <taxon>Pseudomonadota</taxon>
        <taxon>Betaproteobacteria</taxon>
        <taxon>Burkholderiales</taxon>
        <taxon>Oxalobacteraceae</taxon>
        <taxon>Telluria group</taxon>
        <taxon>Massilia</taxon>
    </lineage>
</organism>
<keyword evidence="2" id="KW-1185">Reference proteome</keyword>
<evidence type="ECO:0000313" key="2">
    <source>
        <dbReference type="Proteomes" id="UP000621455"/>
    </source>
</evidence>